<dbReference type="PANTHER" id="PTHR33434">
    <property type="entry name" value="DEGV DOMAIN-CONTAINING PROTEIN DR_1986-RELATED"/>
    <property type="match status" value="1"/>
</dbReference>
<dbReference type="Pfam" id="PF02645">
    <property type="entry name" value="DegV"/>
    <property type="match status" value="1"/>
</dbReference>
<dbReference type="PANTHER" id="PTHR33434:SF2">
    <property type="entry name" value="FATTY ACID-BINDING PROTEIN TM_1468"/>
    <property type="match status" value="1"/>
</dbReference>
<dbReference type="RefSeq" id="WP_055215954.1">
    <property type="nucleotide sequence ID" value="NZ_CZBU01000004.1"/>
</dbReference>
<gene>
    <name evidence="2" type="ORF">ERS852490_02041</name>
</gene>
<sequence>MGKVAILTDSNSGITQAQSKELGVKVIPMPFFIDGEQYFEDINLTQEEFYEKLKQDADISTSQPSIGEMQDAFDELLKEYDELVYIPMSSGLSGTCQTATMVADDYDGKVQVVNNQRISVTMRQSVLDAKELAKRGKSAAEIKEILEKHKMESSIYITLDTLKYLKKGGRITPAAAAIGTMLKLNPVLQIQGEKLDAFAKARGKASAKKIMLKAMQDDLDTRFAEFAKDGKMHMEVAYSGNPEEAEEWAALVKETFPQFDFHMDPLSLSVACHIGHGALAIATSVYLPELD</sequence>
<dbReference type="Gene3D" id="3.30.1180.10">
    <property type="match status" value="1"/>
</dbReference>
<dbReference type="Gene3D" id="3.40.50.10170">
    <property type="match status" value="1"/>
</dbReference>
<protein>
    <submittedName>
        <fullName evidence="2">DegV domain-containing protein SAV1425</fullName>
    </submittedName>
</protein>
<dbReference type="SUPFAM" id="SSF82549">
    <property type="entry name" value="DAK1/DegV-like"/>
    <property type="match status" value="1"/>
</dbReference>
<organism evidence="2 3">
    <name type="scientific">Lachnospira eligens</name>
    <dbReference type="NCBI Taxonomy" id="39485"/>
    <lineage>
        <taxon>Bacteria</taxon>
        <taxon>Bacillati</taxon>
        <taxon>Bacillota</taxon>
        <taxon>Clostridia</taxon>
        <taxon>Lachnospirales</taxon>
        <taxon>Lachnospiraceae</taxon>
        <taxon>Lachnospira</taxon>
    </lineage>
</organism>
<reference evidence="2 3" key="1">
    <citation type="submission" date="2015-09" db="EMBL/GenBank/DDBJ databases">
        <authorList>
            <consortium name="Pathogen Informatics"/>
        </authorList>
    </citation>
    <scope>NUCLEOTIDE SEQUENCE [LARGE SCALE GENOMIC DNA]</scope>
    <source>
        <strain evidence="2 3">2789STDY5834875</strain>
    </source>
</reference>
<name>A0A174Z2I8_9FIRM</name>
<accession>A0A174Z2I8</accession>
<dbReference type="InterPro" id="IPR003797">
    <property type="entry name" value="DegV"/>
</dbReference>
<evidence type="ECO:0000313" key="3">
    <source>
        <dbReference type="Proteomes" id="UP000095621"/>
    </source>
</evidence>
<dbReference type="NCBIfam" id="TIGR00762">
    <property type="entry name" value="DegV"/>
    <property type="match status" value="1"/>
</dbReference>
<evidence type="ECO:0000313" key="2">
    <source>
        <dbReference type="EMBL" id="CUQ78366.1"/>
    </source>
</evidence>
<dbReference type="Proteomes" id="UP000095621">
    <property type="component" value="Unassembled WGS sequence"/>
</dbReference>
<keyword evidence="1" id="KW-0446">Lipid-binding</keyword>
<dbReference type="InterPro" id="IPR043168">
    <property type="entry name" value="DegV_C"/>
</dbReference>
<dbReference type="AlphaFoldDB" id="A0A174Z2I8"/>
<dbReference type="GO" id="GO:0008289">
    <property type="term" value="F:lipid binding"/>
    <property type="evidence" value="ECO:0007669"/>
    <property type="project" value="UniProtKB-KW"/>
</dbReference>
<evidence type="ECO:0000256" key="1">
    <source>
        <dbReference type="ARBA" id="ARBA00023121"/>
    </source>
</evidence>
<proteinExistence type="predicted"/>
<dbReference type="EMBL" id="CZBU01000004">
    <property type="protein sequence ID" value="CUQ78366.1"/>
    <property type="molecule type" value="Genomic_DNA"/>
</dbReference>
<dbReference type="PROSITE" id="PS51482">
    <property type="entry name" value="DEGV"/>
    <property type="match status" value="1"/>
</dbReference>
<dbReference type="OrthoDB" id="9780216at2"/>
<dbReference type="InterPro" id="IPR050270">
    <property type="entry name" value="DegV_domain_contain"/>
</dbReference>